<gene>
    <name evidence="6" type="primary">purS</name>
    <name evidence="7" type="ORF">DAT561_0604</name>
</gene>
<evidence type="ECO:0000313" key="8">
    <source>
        <dbReference type="Proteomes" id="UP000269226"/>
    </source>
</evidence>
<comment type="subunit">
    <text evidence="6">Part of the FGAM synthase complex composed of 1 PurL, 1 PurQ and 2 PurS subunits.</text>
</comment>
<sequence>MAKQVEIYVTYKPSVFDPQGEAVKNALYRMDYETVKEVRIGKYFELTIEEDNQPIETVIEEICDRLLANIQIETYQYKIMEEVY</sequence>
<evidence type="ECO:0000256" key="1">
    <source>
        <dbReference type="ARBA" id="ARBA00022490"/>
    </source>
</evidence>
<dbReference type="PANTHER" id="PTHR34696:SF1">
    <property type="entry name" value="PHOSPHORIBOSYLFORMYLGLYCINAMIDINE SYNTHASE SUBUNIT PURS"/>
    <property type="match status" value="1"/>
</dbReference>
<evidence type="ECO:0000313" key="7">
    <source>
        <dbReference type="EMBL" id="BBC60739.1"/>
    </source>
</evidence>
<evidence type="ECO:0000256" key="3">
    <source>
        <dbReference type="ARBA" id="ARBA00022741"/>
    </source>
</evidence>
<comment type="catalytic activity">
    <reaction evidence="6">
        <text>N(2)-formyl-N(1)-(5-phospho-beta-D-ribosyl)glycinamide + L-glutamine + ATP + H2O = 2-formamido-N(1)-(5-O-phospho-beta-D-ribosyl)acetamidine + L-glutamate + ADP + phosphate + H(+)</text>
        <dbReference type="Rhea" id="RHEA:17129"/>
        <dbReference type="ChEBI" id="CHEBI:15377"/>
        <dbReference type="ChEBI" id="CHEBI:15378"/>
        <dbReference type="ChEBI" id="CHEBI:29985"/>
        <dbReference type="ChEBI" id="CHEBI:30616"/>
        <dbReference type="ChEBI" id="CHEBI:43474"/>
        <dbReference type="ChEBI" id="CHEBI:58359"/>
        <dbReference type="ChEBI" id="CHEBI:147286"/>
        <dbReference type="ChEBI" id="CHEBI:147287"/>
        <dbReference type="ChEBI" id="CHEBI:456216"/>
        <dbReference type="EC" id="6.3.5.3"/>
    </reaction>
</comment>
<comment type="function">
    <text evidence="6">Part of the phosphoribosylformylglycinamidine synthase complex involved in the purines biosynthetic pathway. Catalyzes the ATP-dependent conversion of formylglycinamide ribonucleotide (FGAR) and glutamine to yield formylglycinamidine ribonucleotide (FGAM) and glutamate. The FGAM synthase complex is composed of three subunits. PurQ produces an ammonia molecule by converting glutamine to glutamate. PurL transfers the ammonia molecule to FGAR to form FGAM in an ATP-dependent manner. PurS interacts with PurQ and PurL and is thought to assist in the transfer of the ammonia molecule from PurQ to PurL.</text>
</comment>
<evidence type="ECO:0000256" key="6">
    <source>
        <dbReference type="HAMAP-Rule" id="MF_01926"/>
    </source>
</evidence>
<name>A0A2Z5Y1Q7_9ENTE</name>
<dbReference type="GO" id="GO:0006189">
    <property type="term" value="P:'de novo' IMP biosynthetic process"/>
    <property type="evidence" value="ECO:0007669"/>
    <property type="project" value="UniProtKB-UniRule"/>
</dbReference>
<dbReference type="EMBL" id="AP018492">
    <property type="protein sequence ID" value="BBC60739.1"/>
    <property type="molecule type" value="Genomic_DNA"/>
</dbReference>
<dbReference type="OMA" id="NPVMENY"/>
<dbReference type="GeneID" id="57043162"/>
<dbReference type="Proteomes" id="UP000269226">
    <property type="component" value="Chromosome"/>
</dbReference>
<dbReference type="Pfam" id="PF02700">
    <property type="entry name" value="PurS"/>
    <property type="match status" value="1"/>
</dbReference>
<dbReference type="GO" id="GO:0005524">
    <property type="term" value="F:ATP binding"/>
    <property type="evidence" value="ECO:0007669"/>
    <property type="project" value="UniProtKB-UniRule"/>
</dbReference>
<dbReference type="InterPro" id="IPR003850">
    <property type="entry name" value="PurS"/>
</dbReference>
<comment type="pathway">
    <text evidence="6">Purine metabolism; IMP biosynthesis via de novo pathway; 5-amino-1-(5-phospho-D-ribosyl)imidazole from N(2)-formyl-N(1)-(5-phospho-D-ribosyl)glycinamide: step 1/2.</text>
</comment>
<dbReference type="RefSeq" id="WP_013774222.1">
    <property type="nucleotide sequence ID" value="NZ_AP018492.1"/>
</dbReference>
<evidence type="ECO:0000256" key="2">
    <source>
        <dbReference type="ARBA" id="ARBA00022598"/>
    </source>
</evidence>
<dbReference type="UniPathway" id="UPA00074">
    <property type="reaction ID" value="UER00128"/>
</dbReference>
<dbReference type="EC" id="6.3.5.3" evidence="6"/>
<dbReference type="HAMAP" id="MF_01926">
    <property type="entry name" value="PurS"/>
    <property type="match status" value="1"/>
</dbReference>
<dbReference type="InterPro" id="IPR036604">
    <property type="entry name" value="PurS-like_sf"/>
</dbReference>
<dbReference type="NCBIfam" id="NF004630">
    <property type="entry name" value="PRK05974.1"/>
    <property type="match status" value="1"/>
</dbReference>
<proteinExistence type="inferred from homology"/>
<dbReference type="AlphaFoldDB" id="A0A2Z5Y1Q7"/>
<keyword evidence="4 6" id="KW-0658">Purine biosynthesis</keyword>
<protein>
    <recommendedName>
        <fullName evidence="6">Phosphoribosylformylglycinamidine synthase subunit PurS</fullName>
        <shortName evidence="6">FGAM synthase</shortName>
        <ecNumber evidence="6">6.3.5.3</ecNumber>
    </recommendedName>
    <alternativeName>
        <fullName evidence="6">Formylglycinamide ribonucleotide amidotransferase subunit III</fullName>
        <shortName evidence="6">FGAR amidotransferase III</shortName>
        <shortName evidence="6">FGAR-AT III</shortName>
    </alternativeName>
    <alternativeName>
        <fullName evidence="6">Phosphoribosylformylglycinamidine synthase subunit III</fullName>
    </alternativeName>
</protein>
<reference evidence="7 8" key="1">
    <citation type="submission" date="2018-01" db="EMBL/GenBank/DDBJ databases">
        <title>Whole genome sequence of Melissococcus plutonius DAT561.</title>
        <authorList>
            <person name="Okumura K."/>
            <person name="Takamatsu D."/>
            <person name="Okura M."/>
        </authorList>
    </citation>
    <scope>NUCLEOTIDE SEQUENCE [LARGE SCALE GENOMIC DNA]</scope>
    <source>
        <strain evidence="7 8">DAT561</strain>
    </source>
</reference>
<comment type="similarity">
    <text evidence="6">Belongs to the PurS family.</text>
</comment>
<organism evidence="7 8">
    <name type="scientific">Melissococcus plutonius</name>
    <dbReference type="NCBI Taxonomy" id="33970"/>
    <lineage>
        <taxon>Bacteria</taxon>
        <taxon>Bacillati</taxon>
        <taxon>Bacillota</taxon>
        <taxon>Bacilli</taxon>
        <taxon>Lactobacillales</taxon>
        <taxon>Enterococcaceae</taxon>
        <taxon>Melissococcus</taxon>
    </lineage>
</organism>
<dbReference type="SUPFAM" id="SSF82697">
    <property type="entry name" value="PurS-like"/>
    <property type="match status" value="1"/>
</dbReference>
<evidence type="ECO:0000256" key="5">
    <source>
        <dbReference type="ARBA" id="ARBA00022840"/>
    </source>
</evidence>
<keyword evidence="2 6" id="KW-0436">Ligase</keyword>
<dbReference type="GO" id="GO:0005737">
    <property type="term" value="C:cytoplasm"/>
    <property type="evidence" value="ECO:0007669"/>
    <property type="project" value="UniProtKB-SubCell"/>
</dbReference>
<dbReference type="Gene3D" id="3.30.1280.10">
    <property type="entry name" value="Phosphoribosylformylglycinamidine synthase subunit PurS"/>
    <property type="match status" value="1"/>
</dbReference>
<accession>A0A2Z5Y1Q7</accession>
<keyword evidence="5 6" id="KW-0067">ATP-binding</keyword>
<comment type="subcellular location">
    <subcellularLocation>
        <location evidence="6">Cytoplasm</location>
    </subcellularLocation>
</comment>
<dbReference type="PANTHER" id="PTHR34696">
    <property type="entry name" value="PHOSPHORIBOSYLFORMYLGLYCINAMIDINE SYNTHASE SUBUNIT PURS"/>
    <property type="match status" value="1"/>
</dbReference>
<dbReference type="GO" id="GO:0004642">
    <property type="term" value="F:phosphoribosylformylglycinamidine synthase activity"/>
    <property type="evidence" value="ECO:0007669"/>
    <property type="project" value="UniProtKB-UniRule"/>
</dbReference>
<keyword evidence="3 6" id="KW-0547">Nucleotide-binding</keyword>
<dbReference type="NCBIfam" id="TIGR00302">
    <property type="entry name" value="phosphoribosylformylglycinamidine synthase subunit PurS"/>
    <property type="match status" value="1"/>
</dbReference>
<evidence type="ECO:0000256" key="4">
    <source>
        <dbReference type="ARBA" id="ARBA00022755"/>
    </source>
</evidence>
<keyword evidence="1 6" id="KW-0963">Cytoplasm</keyword>